<feature type="compositionally biased region" description="Polar residues" evidence="1">
    <location>
        <begin position="1101"/>
        <end position="1119"/>
    </location>
</feature>
<accession>A0A2N9EK70</accession>
<feature type="region of interest" description="Disordered" evidence="1">
    <location>
        <begin position="920"/>
        <end position="997"/>
    </location>
</feature>
<name>A0A2N9EK70_FAGSY</name>
<feature type="compositionally biased region" description="Basic and acidic residues" evidence="1">
    <location>
        <begin position="1326"/>
        <end position="1342"/>
    </location>
</feature>
<sequence length="1363" mass="146323">MDHQDHTKPYTPGQDGHGVHVCHKCGWPFPKLHPSAKQRRAHKRICGTIEGYKLVDSEENPHLNGSDDEQLSDEDHKPPGPKILEKIVSNRSEDDVFSDAVAEFSESGTNLGIKEALKDAQEPATNVEKVVKDDPKMSKSFKDGDIADIIQPPSISSDSSQTGNPEVPEFVINQLRTAPEFVDNVSTLTISSKSSSISDCITEESVLPSDSNTIKLETLIDAPHESEETNPGKDLMEHSFASIVQEADAKGTEETNLDRNLIDSMVSPIRFAGKSIELVSKLEETVGKTSDPVPADSVVQPGEDHDDGSSSKMSQNDLTPEVDSAVHDNASIDTSQVKVDAAQVVKDHASSSDTIESGNKKEGSYNLHVLPVSDDSSDLVNASIDDSDPVPADSVVQSGEDHDDGSSSKMSQNDLTPEVDSAVHDNASIDTSQVKVDAAQVVKDHASSSDTIESGNKKEGSYNLHVLPVSNDSSDLVNASIDDSDPVPADSVVQSGEDHDDGSSSKMSQNDLTPEVDSAVHDNASIDTSQVKVDAAQVVKDHASSSDTIESGYKKEEGSYNLHVLPVSDDSSDHVNASIDDSDPVPADSVVQSGEDHDDGSSSKMSQNDLTPEVDSAVHDNASIDTSQIKVDAAQVVKDHVSSGDIIESGNKKEEGSYSQHVLPVPNDFLDHVNASIDASQFKMNASEGIHCANSGNMNKSCIGKEERNENENVLSVQDDASILDPPAIVVEDFKDNKGVKLHEYASLGTCTPIMDKEDGANGSASEEQYSSFQPRRLNEGAELPSSDIHVLEDSGEQEGSSKTVVNEVLVEEEADVSQIKIKINEIGAPAEVVTPDVDENHTVRSHEEQETHDIHDDALQVSFLENATKFSSDVGINQGTNLVGVDDAGNCEKTMTERLDGIGDNNGKAVTEETYTKISRTNSESIGNLSESPVYPTINIPEGDDEAGDHEKSKIEEYDVDGIESKDGSKEDDLSMKTKLTSESASSSHESQTVADNIMDGSVMKLPEHGCREFGNNSVSDTGINEDEINGNDEVKVESIGGSTANESNHGGHVKSLQETSGNHMTKESHLSPLDTESSFQSSAAVEENHAREFGGDASGITSKALQGDNDSVKQQVAASAIDVSVDSFSQTDSLEGNWGSVSVLSTQSDAAAVIDAEALPSSDKNHLEKSKGAPERQHSEKSDTFEAPSFMTLVEPRNGVDQKAANASEIQTGQNPQQQSASLQAGWFPSLTHVVNESQGRKKNEEIIAKVTNWSTGKQHTPLKTLLGEASLETKQKSPRPKENPAHAIKKDETVPKDNDAIATTVNSLLGPESPTNDAAKTQAKKEWNSPARYHSEIKREKRKVKGRPYWVQFVCCSSMN</sequence>
<feature type="region of interest" description="Disordered" evidence="1">
    <location>
        <begin position="1159"/>
        <end position="1225"/>
    </location>
</feature>
<proteinExistence type="predicted"/>
<reference evidence="2" key="1">
    <citation type="submission" date="2018-02" db="EMBL/GenBank/DDBJ databases">
        <authorList>
            <person name="Cohen D.B."/>
            <person name="Kent A.D."/>
        </authorList>
    </citation>
    <scope>NUCLEOTIDE SEQUENCE</scope>
</reference>
<feature type="compositionally biased region" description="Basic and acidic residues" evidence="1">
    <location>
        <begin position="950"/>
        <end position="977"/>
    </location>
</feature>
<gene>
    <name evidence="2" type="ORF">FSB_LOCUS7138</name>
</gene>
<feature type="region of interest" description="Disordered" evidence="1">
    <location>
        <begin position="564"/>
        <end position="613"/>
    </location>
</feature>
<feature type="compositionally biased region" description="Basic and acidic residues" evidence="1">
    <location>
        <begin position="1165"/>
        <end position="1186"/>
    </location>
</feature>
<feature type="compositionally biased region" description="Basic and acidic residues" evidence="1">
    <location>
        <begin position="1274"/>
        <end position="1302"/>
    </location>
</feature>
<evidence type="ECO:0000313" key="2">
    <source>
        <dbReference type="EMBL" id="SPC79256.1"/>
    </source>
</evidence>
<feature type="compositionally biased region" description="Polar residues" evidence="1">
    <location>
        <begin position="1210"/>
        <end position="1225"/>
    </location>
</feature>
<protein>
    <submittedName>
        <fullName evidence="2">Uncharacterized protein</fullName>
    </submittedName>
</protein>
<feature type="region of interest" description="Disordered" evidence="1">
    <location>
        <begin position="344"/>
        <end position="418"/>
    </location>
</feature>
<organism evidence="2">
    <name type="scientific">Fagus sylvatica</name>
    <name type="common">Beechnut</name>
    <dbReference type="NCBI Taxonomy" id="28930"/>
    <lineage>
        <taxon>Eukaryota</taxon>
        <taxon>Viridiplantae</taxon>
        <taxon>Streptophyta</taxon>
        <taxon>Embryophyta</taxon>
        <taxon>Tracheophyta</taxon>
        <taxon>Spermatophyta</taxon>
        <taxon>Magnoliopsida</taxon>
        <taxon>eudicotyledons</taxon>
        <taxon>Gunneridae</taxon>
        <taxon>Pentapetalae</taxon>
        <taxon>rosids</taxon>
        <taxon>fabids</taxon>
        <taxon>Fagales</taxon>
        <taxon>Fagaceae</taxon>
        <taxon>Fagus</taxon>
    </lineage>
</organism>
<feature type="compositionally biased region" description="Polar residues" evidence="1">
    <location>
        <begin position="1076"/>
        <end position="1085"/>
    </location>
</feature>
<dbReference type="PANTHER" id="PTHR35746:SF1">
    <property type="entry name" value="PENTATRICOPEPTIDE REPEAT (PPR) SUPERFAMILY PROTEIN"/>
    <property type="match status" value="1"/>
</dbReference>
<feature type="region of interest" description="Disordered" evidence="1">
    <location>
        <begin position="1266"/>
        <end position="1344"/>
    </location>
</feature>
<feature type="region of interest" description="Disordered" evidence="1">
    <location>
        <begin position="1042"/>
        <end position="1119"/>
    </location>
</feature>
<feature type="compositionally biased region" description="Polar residues" evidence="1">
    <location>
        <begin position="920"/>
        <end position="932"/>
    </location>
</feature>
<feature type="compositionally biased region" description="Polar residues" evidence="1">
    <location>
        <begin position="1304"/>
        <end position="1322"/>
    </location>
</feature>
<feature type="compositionally biased region" description="Low complexity" evidence="1">
    <location>
        <begin position="983"/>
        <end position="992"/>
    </location>
</feature>
<evidence type="ECO:0000256" key="1">
    <source>
        <dbReference type="SAM" id="MobiDB-lite"/>
    </source>
</evidence>
<feature type="region of interest" description="Disordered" evidence="1">
    <location>
        <begin position="56"/>
        <end position="82"/>
    </location>
</feature>
<dbReference type="EMBL" id="OIVN01000377">
    <property type="protein sequence ID" value="SPC79256.1"/>
    <property type="molecule type" value="Genomic_DNA"/>
</dbReference>
<feature type="region of interest" description="Disordered" evidence="1">
    <location>
        <begin position="441"/>
        <end position="515"/>
    </location>
</feature>
<dbReference type="PANTHER" id="PTHR35746">
    <property type="entry name" value="PENTATRICOPEPTIDE REPEAT (PPR) SUPERFAMILY PROTEIN"/>
    <property type="match status" value="1"/>
</dbReference>
<feature type="region of interest" description="Disordered" evidence="1">
    <location>
        <begin position="286"/>
        <end position="321"/>
    </location>
</feature>